<evidence type="ECO:0000256" key="1">
    <source>
        <dbReference type="SAM" id="SignalP"/>
    </source>
</evidence>
<organism evidence="2 3">
    <name type="scientific">Xanthobacter autotrophicus</name>
    <dbReference type="NCBI Taxonomy" id="280"/>
    <lineage>
        <taxon>Bacteria</taxon>
        <taxon>Pseudomonadati</taxon>
        <taxon>Pseudomonadota</taxon>
        <taxon>Alphaproteobacteria</taxon>
        <taxon>Hyphomicrobiales</taxon>
        <taxon>Xanthobacteraceae</taxon>
        <taxon>Xanthobacter</taxon>
    </lineage>
</organism>
<dbReference type="OrthoDB" id="7283650at2"/>
<feature type="signal peptide" evidence="1">
    <location>
        <begin position="1"/>
        <end position="28"/>
    </location>
</feature>
<dbReference type="EMBL" id="VAUP01000020">
    <property type="protein sequence ID" value="TLX43369.1"/>
    <property type="molecule type" value="Genomic_DNA"/>
</dbReference>
<accession>A0A6C1KGG6</accession>
<feature type="chain" id="PRO_5025488577" description="Spy/CpxP family protein refolding chaperone" evidence="1">
    <location>
        <begin position="29"/>
        <end position="188"/>
    </location>
</feature>
<dbReference type="Pfam" id="PF07813">
    <property type="entry name" value="LTXXQ"/>
    <property type="match status" value="1"/>
</dbReference>
<dbReference type="AlphaFoldDB" id="A0A6C1KGG6"/>
<name>A0A6C1KGG6_XANAU</name>
<proteinExistence type="predicted"/>
<evidence type="ECO:0000313" key="3">
    <source>
        <dbReference type="Proteomes" id="UP000305131"/>
    </source>
</evidence>
<protein>
    <recommendedName>
        <fullName evidence="4">Spy/CpxP family protein refolding chaperone</fullName>
    </recommendedName>
</protein>
<comment type="caution">
    <text evidence="2">The sequence shown here is derived from an EMBL/GenBank/DDBJ whole genome shotgun (WGS) entry which is preliminary data.</text>
</comment>
<dbReference type="InterPro" id="IPR012899">
    <property type="entry name" value="LTXXQ"/>
</dbReference>
<dbReference type="GO" id="GO:0042597">
    <property type="term" value="C:periplasmic space"/>
    <property type="evidence" value="ECO:0007669"/>
    <property type="project" value="InterPro"/>
</dbReference>
<reference evidence="2 3" key="1">
    <citation type="submission" date="2019-05" db="EMBL/GenBank/DDBJ databases">
        <authorList>
            <person name="Zhou X."/>
        </authorList>
    </citation>
    <scope>NUCLEOTIDE SEQUENCE [LARGE SCALE GENOMIC DNA]</scope>
    <source>
        <strain evidence="2 3">DSM 432</strain>
    </source>
</reference>
<keyword evidence="1" id="KW-0732">Signal</keyword>
<gene>
    <name evidence="2" type="ORF">FBQ73_08795</name>
</gene>
<evidence type="ECO:0008006" key="4">
    <source>
        <dbReference type="Google" id="ProtNLM"/>
    </source>
</evidence>
<dbReference type="Proteomes" id="UP000305131">
    <property type="component" value="Unassembled WGS sequence"/>
</dbReference>
<dbReference type="RefSeq" id="WP_138399119.1">
    <property type="nucleotide sequence ID" value="NZ_JBAFVI010000025.1"/>
</dbReference>
<dbReference type="GeneID" id="95773547"/>
<sequence length="188" mass="19362">MKIKSVSVAGVAAFALTAAALSAVPASAQMGGGPGYGPGMMGQGEGYMGPGQGGWGPGFHRSARSMMGGCGGGMTGDPDGQLPGFIEGRIAFLKAELGVTDAQAKVWEAYVAAMKNNFISMQGLRQAMRASFDAETPMERLESRVAVMEARAAALKGMKQPLSDLYAALSDGQKKKANELLTGMGCMM</sequence>
<evidence type="ECO:0000313" key="2">
    <source>
        <dbReference type="EMBL" id="TLX43369.1"/>
    </source>
</evidence>